<dbReference type="GO" id="GO:0016779">
    <property type="term" value="F:nucleotidyltransferase activity"/>
    <property type="evidence" value="ECO:0007669"/>
    <property type="project" value="UniProtKB-KW"/>
</dbReference>
<dbReference type="NCBIfam" id="TIGR04567">
    <property type="entry name" value="RNAP_delt_lowGC"/>
    <property type="match status" value="1"/>
</dbReference>
<keyword evidence="4 9" id="KW-0548">Nucleotidyltransferase</keyword>
<feature type="domain" description="HTH HARE-type" evidence="8">
    <location>
        <begin position="14"/>
        <end position="80"/>
    </location>
</feature>
<evidence type="ECO:0000256" key="6">
    <source>
        <dbReference type="ARBA" id="ARBA00031937"/>
    </source>
</evidence>
<reference evidence="9" key="1">
    <citation type="submission" date="2020-10" db="EMBL/GenBank/DDBJ databases">
        <authorList>
            <person name="Gilroy R."/>
        </authorList>
    </citation>
    <scope>NUCLEOTIDE SEQUENCE</scope>
    <source>
        <strain evidence="9">CHK165-10780</strain>
    </source>
</reference>
<feature type="compositionally biased region" description="Acidic residues" evidence="7">
    <location>
        <begin position="90"/>
        <end position="153"/>
    </location>
</feature>
<reference evidence="9" key="2">
    <citation type="journal article" date="2021" name="PeerJ">
        <title>Extensive microbial diversity within the chicken gut microbiome revealed by metagenomics and culture.</title>
        <authorList>
            <person name="Gilroy R."/>
            <person name="Ravi A."/>
            <person name="Getino M."/>
            <person name="Pursley I."/>
            <person name="Horton D.L."/>
            <person name="Alikhan N.F."/>
            <person name="Baker D."/>
            <person name="Gharbi K."/>
            <person name="Hall N."/>
            <person name="Watson M."/>
            <person name="Adriaenssens E.M."/>
            <person name="Foster-Nyarko E."/>
            <person name="Jarju S."/>
            <person name="Secka A."/>
            <person name="Antonio M."/>
            <person name="Oren A."/>
            <person name="Chaudhuri R.R."/>
            <person name="La Ragione R."/>
            <person name="Hildebrand F."/>
            <person name="Pallen M.J."/>
        </authorList>
    </citation>
    <scope>NUCLEOTIDE SEQUENCE</scope>
    <source>
        <strain evidence="9">CHK165-10780</strain>
    </source>
</reference>
<dbReference type="GO" id="GO:0006351">
    <property type="term" value="P:DNA-templated transcription"/>
    <property type="evidence" value="ECO:0007669"/>
    <property type="project" value="InterPro"/>
</dbReference>
<evidence type="ECO:0000256" key="5">
    <source>
        <dbReference type="ARBA" id="ARBA00023163"/>
    </source>
</evidence>
<dbReference type="Gene3D" id="1.10.10.1250">
    <property type="entry name" value="RNA polymerase, subunit delta, N-terminal domain"/>
    <property type="match status" value="1"/>
</dbReference>
<gene>
    <name evidence="9" type="primary">rpoE</name>
    <name evidence="9" type="ORF">IAC85_01555</name>
</gene>
<dbReference type="PROSITE" id="PS51913">
    <property type="entry name" value="HTH_HARE"/>
    <property type="match status" value="1"/>
</dbReference>
<proteinExistence type="inferred from homology"/>
<dbReference type="Proteomes" id="UP000886725">
    <property type="component" value="Unassembled WGS sequence"/>
</dbReference>
<dbReference type="GO" id="GO:0006355">
    <property type="term" value="P:regulation of DNA-templated transcription"/>
    <property type="evidence" value="ECO:0007669"/>
    <property type="project" value="InterPro"/>
</dbReference>
<protein>
    <recommendedName>
        <fullName evidence="6">RNAP delta factor</fullName>
    </recommendedName>
</protein>
<comment type="caution">
    <text evidence="9">The sequence shown here is derived from an EMBL/GenBank/DDBJ whole genome shotgun (WGS) entry which is preliminary data.</text>
</comment>
<evidence type="ECO:0000259" key="8">
    <source>
        <dbReference type="PROSITE" id="PS51913"/>
    </source>
</evidence>
<evidence type="ECO:0000313" key="9">
    <source>
        <dbReference type="EMBL" id="HIQ64404.1"/>
    </source>
</evidence>
<accession>A0A9D0YZ05</accession>
<dbReference type="InterPro" id="IPR038087">
    <property type="entry name" value="RNAP_delta_N_dom_sf"/>
</dbReference>
<comment type="similarity">
    <text evidence="1">Belongs to the RpoE family.</text>
</comment>
<keyword evidence="3 9" id="KW-0808">Transferase</keyword>
<keyword evidence="2 9" id="KW-0240">DNA-directed RNA polymerase</keyword>
<organism evidence="9 10">
    <name type="scientific">Candidatus Faecenecus gallistercoris</name>
    <dbReference type="NCBI Taxonomy" id="2840793"/>
    <lineage>
        <taxon>Bacteria</taxon>
        <taxon>Bacillati</taxon>
        <taxon>Bacillota</taxon>
        <taxon>Bacillota incertae sedis</taxon>
        <taxon>Candidatus Faecenecus</taxon>
    </lineage>
</organism>
<evidence type="ECO:0000256" key="2">
    <source>
        <dbReference type="ARBA" id="ARBA00022478"/>
    </source>
</evidence>
<dbReference type="InterPro" id="IPR029757">
    <property type="entry name" value="RpoE"/>
</dbReference>
<evidence type="ECO:0000256" key="3">
    <source>
        <dbReference type="ARBA" id="ARBA00022679"/>
    </source>
</evidence>
<evidence type="ECO:0000256" key="1">
    <source>
        <dbReference type="ARBA" id="ARBA00009828"/>
    </source>
</evidence>
<evidence type="ECO:0000313" key="10">
    <source>
        <dbReference type="Proteomes" id="UP000886725"/>
    </source>
</evidence>
<dbReference type="AlphaFoldDB" id="A0A9D0YZ05"/>
<dbReference type="EMBL" id="DVFU01000031">
    <property type="protein sequence ID" value="HIQ64404.1"/>
    <property type="molecule type" value="Genomic_DNA"/>
</dbReference>
<evidence type="ECO:0000256" key="7">
    <source>
        <dbReference type="SAM" id="MobiDB-lite"/>
    </source>
</evidence>
<dbReference type="GO" id="GO:0000428">
    <property type="term" value="C:DNA-directed RNA polymerase complex"/>
    <property type="evidence" value="ECO:0007669"/>
    <property type="project" value="UniProtKB-KW"/>
</dbReference>
<name>A0A9D0YZ05_9FIRM</name>
<sequence length="153" mass="17598">MGIKNMSKEELELLSNKDITNLLLEEKGNQTTAELYQKIIDALDLPQSTFDSKIGDYFTALSTDKRFILLEDGTWDLSSRHTSDHILSNIDDEDEDDIDLDLEEKDDEDEMMSEDDEDSVYDSADNEDDDFDDDSDDLKDLVVLDEDELELEQ</sequence>
<keyword evidence="5" id="KW-0804">Transcription</keyword>
<evidence type="ECO:0000256" key="4">
    <source>
        <dbReference type="ARBA" id="ARBA00022695"/>
    </source>
</evidence>
<feature type="region of interest" description="Disordered" evidence="7">
    <location>
        <begin position="84"/>
        <end position="153"/>
    </location>
</feature>
<dbReference type="InterPro" id="IPR007759">
    <property type="entry name" value="Asxl_HARE-HTH"/>
</dbReference>